<organism evidence="2 3">
    <name type="scientific">Kipferlia bialata</name>
    <dbReference type="NCBI Taxonomy" id="797122"/>
    <lineage>
        <taxon>Eukaryota</taxon>
        <taxon>Metamonada</taxon>
        <taxon>Carpediemonas-like organisms</taxon>
        <taxon>Kipferlia</taxon>
    </lineage>
</organism>
<dbReference type="EMBL" id="BDIP01007840">
    <property type="protein sequence ID" value="GIQ91510.1"/>
    <property type="molecule type" value="Genomic_DNA"/>
</dbReference>
<protein>
    <submittedName>
        <fullName evidence="2">Uncharacterized protein</fullName>
    </submittedName>
</protein>
<dbReference type="Proteomes" id="UP000265618">
    <property type="component" value="Unassembled WGS sequence"/>
</dbReference>
<reference evidence="2 3" key="1">
    <citation type="journal article" date="2018" name="PLoS ONE">
        <title>The draft genome of Kipferlia bialata reveals reductive genome evolution in fornicate parasites.</title>
        <authorList>
            <person name="Tanifuji G."/>
            <person name="Takabayashi S."/>
            <person name="Kume K."/>
            <person name="Takagi M."/>
            <person name="Nakayama T."/>
            <person name="Kamikawa R."/>
            <person name="Inagaki Y."/>
            <person name="Hashimoto T."/>
        </authorList>
    </citation>
    <scope>NUCLEOTIDE SEQUENCE [LARGE SCALE GENOMIC DNA]</scope>
    <source>
        <strain evidence="2">NY0173</strain>
    </source>
</reference>
<proteinExistence type="predicted"/>
<feature type="non-terminal residue" evidence="2">
    <location>
        <position position="121"/>
    </location>
</feature>
<gene>
    <name evidence="2" type="ORF">KIPB_014795</name>
</gene>
<dbReference type="AlphaFoldDB" id="A0A9K3DC33"/>
<evidence type="ECO:0000256" key="1">
    <source>
        <dbReference type="SAM" id="MobiDB-lite"/>
    </source>
</evidence>
<feature type="region of interest" description="Disordered" evidence="1">
    <location>
        <begin position="44"/>
        <end position="73"/>
    </location>
</feature>
<evidence type="ECO:0000313" key="3">
    <source>
        <dbReference type="Proteomes" id="UP000265618"/>
    </source>
</evidence>
<accession>A0A9K3DC33</accession>
<sequence length="121" mass="12927">MSSSNVYFPVSHSVVGSVRPRDGVCGVTDTPSLQSPNDMWLCRESPERSAEAAPITDSVSHSASSLSRPTPIDVSFECSEGVEGAEGDSPSPPSCADQTDIHETVSFYQGFIQSMQEELTQ</sequence>
<comment type="caution">
    <text evidence="2">The sequence shown here is derived from an EMBL/GenBank/DDBJ whole genome shotgun (WGS) entry which is preliminary data.</text>
</comment>
<feature type="region of interest" description="Disordered" evidence="1">
    <location>
        <begin position="19"/>
        <end position="38"/>
    </location>
</feature>
<feature type="region of interest" description="Disordered" evidence="1">
    <location>
        <begin position="80"/>
        <end position="99"/>
    </location>
</feature>
<evidence type="ECO:0000313" key="2">
    <source>
        <dbReference type="EMBL" id="GIQ91510.1"/>
    </source>
</evidence>
<feature type="compositionally biased region" description="Polar residues" evidence="1">
    <location>
        <begin position="57"/>
        <end position="68"/>
    </location>
</feature>
<keyword evidence="3" id="KW-1185">Reference proteome</keyword>
<name>A0A9K3DC33_9EUKA</name>